<evidence type="ECO:0000313" key="2">
    <source>
        <dbReference type="EMBL" id="SFZ80275.1"/>
    </source>
</evidence>
<proteinExistence type="predicted"/>
<dbReference type="Gene3D" id="3.10.450.50">
    <property type="match status" value="1"/>
</dbReference>
<name>A0A2H1E6L8_9FLAO</name>
<dbReference type="PROSITE" id="PS51257">
    <property type="entry name" value="PROKAR_LIPOPROTEIN"/>
    <property type="match status" value="1"/>
</dbReference>
<dbReference type="Proteomes" id="UP000231564">
    <property type="component" value="Chromosome MARIT"/>
</dbReference>
<protein>
    <submittedName>
        <fullName evidence="2">Probable lipoprotein</fullName>
    </submittedName>
</protein>
<dbReference type="RefSeq" id="WP_100210607.1">
    <property type="nucleotide sequence ID" value="NZ_CP138495.1"/>
</dbReference>
<dbReference type="AlphaFoldDB" id="A0A2H1E6L8"/>
<accession>A0A2H1E6L8</accession>
<gene>
    <name evidence="2" type="ORF">MARIT_0369</name>
</gene>
<organism evidence="2 3">
    <name type="scientific">Tenacibaculum maritimum NCIMB 2154</name>
    <dbReference type="NCBI Taxonomy" id="1349785"/>
    <lineage>
        <taxon>Bacteria</taxon>
        <taxon>Pseudomonadati</taxon>
        <taxon>Bacteroidota</taxon>
        <taxon>Flavobacteriia</taxon>
        <taxon>Flavobacteriales</taxon>
        <taxon>Flavobacteriaceae</taxon>
        <taxon>Tenacibaculum</taxon>
    </lineage>
</organism>
<sequence length="174" mass="20374">MNKCTVLIGFAFLILTSCKVYKKTLTKKHTKNTEKEINNLLNSWHKAAEDANYAAYFNKMDSTAIFIGTDASENWKKKQFEKFSKPYFEKGKAWNFTPLERSIYIDKTNSFAWFDELLNTWMGICRGSGVLERNNNHWKIKHYVLSVTIPNDDIQKVIHVKKINDSLFISKNNY</sequence>
<dbReference type="Pfam" id="PF13474">
    <property type="entry name" value="SnoaL_3"/>
    <property type="match status" value="1"/>
</dbReference>
<dbReference type="GeneID" id="47721973"/>
<feature type="domain" description="SnoaL-like" evidence="1">
    <location>
        <begin position="37"/>
        <end position="150"/>
    </location>
</feature>
<dbReference type="KEGG" id="tmar:MARIT_0369"/>
<reference evidence="2 3" key="1">
    <citation type="submission" date="2016-11" db="EMBL/GenBank/DDBJ databases">
        <authorList>
            <person name="Jaros S."/>
            <person name="Januszkiewicz K."/>
            <person name="Wedrychowicz H."/>
        </authorList>
    </citation>
    <scope>NUCLEOTIDE SEQUENCE [LARGE SCALE GENOMIC DNA]</scope>
    <source>
        <strain evidence="2">NCIMB 2154T</strain>
    </source>
</reference>
<dbReference type="InterPro" id="IPR032710">
    <property type="entry name" value="NTF2-like_dom_sf"/>
</dbReference>
<dbReference type="OrthoDB" id="271716at2"/>
<keyword evidence="2" id="KW-0449">Lipoprotein</keyword>
<dbReference type="SUPFAM" id="SSF54427">
    <property type="entry name" value="NTF2-like"/>
    <property type="match status" value="1"/>
</dbReference>
<dbReference type="EMBL" id="LT634361">
    <property type="protein sequence ID" value="SFZ80275.1"/>
    <property type="molecule type" value="Genomic_DNA"/>
</dbReference>
<evidence type="ECO:0000259" key="1">
    <source>
        <dbReference type="Pfam" id="PF13474"/>
    </source>
</evidence>
<keyword evidence="3" id="KW-1185">Reference proteome</keyword>
<dbReference type="InterPro" id="IPR037401">
    <property type="entry name" value="SnoaL-like"/>
</dbReference>
<evidence type="ECO:0000313" key="3">
    <source>
        <dbReference type="Proteomes" id="UP000231564"/>
    </source>
</evidence>
<dbReference type="STRING" id="1349785.GCA_000509405_02685"/>